<dbReference type="Pfam" id="PF01047">
    <property type="entry name" value="MarR"/>
    <property type="match status" value="1"/>
</dbReference>
<organism evidence="3 4">
    <name type="scientific">Paenibacillus thalictri</name>
    <dbReference type="NCBI Taxonomy" id="2527873"/>
    <lineage>
        <taxon>Bacteria</taxon>
        <taxon>Bacillati</taxon>
        <taxon>Bacillota</taxon>
        <taxon>Bacilli</taxon>
        <taxon>Bacillales</taxon>
        <taxon>Paenibacillaceae</taxon>
        <taxon>Paenibacillus</taxon>
    </lineage>
</organism>
<dbReference type="Proteomes" id="UP000293142">
    <property type="component" value="Unassembled WGS sequence"/>
</dbReference>
<dbReference type="AlphaFoldDB" id="A0A4Q9DVK1"/>
<dbReference type="PANTHER" id="PTHR33164">
    <property type="entry name" value="TRANSCRIPTIONAL REGULATOR, MARR FAMILY"/>
    <property type="match status" value="1"/>
</dbReference>
<dbReference type="PANTHER" id="PTHR33164:SF43">
    <property type="entry name" value="HTH-TYPE TRANSCRIPTIONAL REPRESSOR YETL"/>
    <property type="match status" value="1"/>
</dbReference>
<dbReference type="InterPro" id="IPR000835">
    <property type="entry name" value="HTH_MarR-typ"/>
</dbReference>
<reference evidence="3 4" key="1">
    <citation type="submission" date="2019-02" db="EMBL/GenBank/DDBJ databases">
        <title>Paenibacillus sp. nov., isolated from surface-sterilized tissue of Thalictrum simplex L.</title>
        <authorList>
            <person name="Tuo L."/>
        </authorList>
    </citation>
    <scope>NUCLEOTIDE SEQUENCE [LARGE SCALE GENOMIC DNA]</scope>
    <source>
        <strain evidence="3 4">N2SHLJ1</strain>
    </source>
</reference>
<dbReference type="InterPro" id="IPR036390">
    <property type="entry name" value="WH_DNA-bd_sf"/>
</dbReference>
<accession>A0A4Q9DVK1</accession>
<dbReference type="InterPro" id="IPR039422">
    <property type="entry name" value="MarR/SlyA-like"/>
</dbReference>
<dbReference type="SMART" id="SM00347">
    <property type="entry name" value="HTH_MARR"/>
    <property type="match status" value="1"/>
</dbReference>
<dbReference type="GO" id="GO:0003677">
    <property type="term" value="F:DNA binding"/>
    <property type="evidence" value="ECO:0007669"/>
    <property type="project" value="UniProtKB-KW"/>
</dbReference>
<sequence length="147" mass="16797">MMDFYYFEKLERMQRRIHRKFLSEWNAISPMKLTIHQAIVLQTLARGGLHTVTELADIVCISCGGLTILCDKLEEKGLVVRVRDETDRRLVNMQITDQGRKLVQSIVGLKGELVERMLDGLSTQDMSTLDSIYTKVLRNLGEQNGQA</sequence>
<dbReference type="EMBL" id="SIRE01000006">
    <property type="protein sequence ID" value="TBL80000.1"/>
    <property type="molecule type" value="Genomic_DNA"/>
</dbReference>
<dbReference type="SUPFAM" id="SSF46785">
    <property type="entry name" value="Winged helix' DNA-binding domain"/>
    <property type="match status" value="1"/>
</dbReference>
<protein>
    <submittedName>
        <fullName evidence="3">MarR family transcriptional regulator</fullName>
    </submittedName>
</protein>
<keyword evidence="4" id="KW-1185">Reference proteome</keyword>
<comment type="caution">
    <text evidence="3">The sequence shown here is derived from an EMBL/GenBank/DDBJ whole genome shotgun (WGS) entry which is preliminary data.</text>
</comment>
<dbReference type="RefSeq" id="WP_131013246.1">
    <property type="nucleotide sequence ID" value="NZ_SIRE01000006.1"/>
</dbReference>
<dbReference type="PRINTS" id="PR00598">
    <property type="entry name" value="HTHMARR"/>
</dbReference>
<dbReference type="Gene3D" id="1.10.10.10">
    <property type="entry name" value="Winged helix-like DNA-binding domain superfamily/Winged helix DNA-binding domain"/>
    <property type="match status" value="1"/>
</dbReference>
<feature type="domain" description="HTH marR-type" evidence="2">
    <location>
        <begin position="3"/>
        <end position="138"/>
    </location>
</feature>
<evidence type="ECO:0000313" key="3">
    <source>
        <dbReference type="EMBL" id="TBL80000.1"/>
    </source>
</evidence>
<dbReference type="OrthoDB" id="288929at2"/>
<gene>
    <name evidence="3" type="ORF">EYB31_10485</name>
</gene>
<proteinExistence type="predicted"/>
<evidence type="ECO:0000313" key="4">
    <source>
        <dbReference type="Proteomes" id="UP000293142"/>
    </source>
</evidence>
<dbReference type="InterPro" id="IPR036388">
    <property type="entry name" value="WH-like_DNA-bd_sf"/>
</dbReference>
<dbReference type="GO" id="GO:0006950">
    <property type="term" value="P:response to stress"/>
    <property type="evidence" value="ECO:0007669"/>
    <property type="project" value="TreeGrafter"/>
</dbReference>
<dbReference type="PROSITE" id="PS50995">
    <property type="entry name" value="HTH_MARR_2"/>
    <property type="match status" value="1"/>
</dbReference>
<evidence type="ECO:0000256" key="1">
    <source>
        <dbReference type="ARBA" id="ARBA00023125"/>
    </source>
</evidence>
<evidence type="ECO:0000259" key="2">
    <source>
        <dbReference type="PROSITE" id="PS50995"/>
    </source>
</evidence>
<name>A0A4Q9DVK1_9BACL</name>
<dbReference type="GO" id="GO:0003700">
    <property type="term" value="F:DNA-binding transcription factor activity"/>
    <property type="evidence" value="ECO:0007669"/>
    <property type="project" value="InterPro"/>
</dbReference>
<keyword evidence="1" id="KW-0238">DNA-binding</keyword>